<organism evidence="3 4">
    <name type="scientific">Aliiglaciecola litoralis</name>
    <dbReference type="NCBI Taxonomy" id="582857"/>
    <lineage>
        <taxon>Bacteria</taxon>
        <taxon>Pseudomonadati</taxon>
        <taxon>Pseudomonadota</taxon>
        <taxon>Gammaproteobacteria</taxon>
        <taxon>Alteromonadales</taxon>
        <taxon>Alteromonadaceae</taxon>
        <taxon>Aliiglaciecola</taxon>
    </lineage>
</organism>
<evidence type="ECO:0000256" key="1">
    <source>
        <dbReference type="SAM" id="Phobius"/>
    </source>
</evidence>
<feature type="transmembrane region" description="Helical" evidence="1">
    <location>
        <begin position="238"/>
        <end position="260"/>
    </location>
</feature>
<keyword evidence="1" id="KW-1133">Transmembrane helix</keyword>
<evidence type="ECO:0000256" key="2">
    <source>
        <dbReference type="SAM" id="SignalP"/>
    </source>
</evidence>
<feature type="transmembrane region" description="Helical" evidence="1">
    <location>
        <begin position="195"/>
        <end position="218"/>
    </location>
</feature>
<dbReference type="Pfam" id="PF13795">
    <property type="entry name" value="HupE_UreJ_2"/>
    <property type="match status" value="1"/>
</dbReference>
<evidence type="ECO:0000313" key="4">
    <source>
        <dbReference type="Proteomes" id="UP001500359"/>
    </source>
</evidence>
<keyword evidence="1" id="KW-0472">Membrane</keyword>
<name>A0ABN1LDM6_9ALTE</name>
<feature type="transmembrane region" description="Helical" evidence="1">
    <location>
        <begin position="357"/>
        <end position="375"/>
    </location>
</feature>
<protein>
    <submittedName>
        <fullName evidence="3">HupE/UreJ family protein</fullName>
    </submittedName>
</protein>
<feature type="transmembrane region" description="Helical" evidence="1">
    <location>
        <begin position="266"/>
        <end position="283"/>
    </location>
</feature>
<gene>
    <name evidence="3" type="ORF">GCM10009114_07410</name>
</gene>
<comment type="caution">
    <text evidence="3">The sequence shown here is derived from an EMBL/GenBank/DDBJ whole genome shotgun (WGS) entry which is preliminary data.</text>
</comment>
<accession>A0ABN1LDM6</accession>
<feature type="transmembrane region" description="Helical" evidence="1">
    <location>
        <begin position="320"/>
        <end position="345"/>
    </location>
</feature>
<evidence type="ECO:0000313" key="3">
    <source>
        <dbReference type="EMBL" id="GAA0853787.1"/>
    </source>
</evidence>
<dbReference type="InterPro" id="IPR032809">
    <property type="entry name" value="Put_HupE_UreJ"/>
</dbReference>
<feature type="signal peptide" evidence="2">
    <location>
        <begin position="1"/>
        <end position="22"/>
    </location>
</feature>
<dbReference type="EMBL" id="BAAAFD010000002">
    <property type="protein sequence ID" value="GAA0853787.1"/>
    <property type="molecule type" value="Genomic_DNA"/>
</dbReference>
<dbReference type="Proteomes" id="UP001500359">
    <property type="component" value="Unassembled WGS sequence"/>
</dbReference>
<reference evidence="3 4" key="1">
    <citation type="journal article" date="2019" name="Int. J. Syst. Evol. Microbiol.">
        <title>The Global Catalogue of Microorganisms (GCM) 10K type strain sequencing project: providing services to taxonomists for standard genome sequencing and annotation.</title>
        <authorList>
            <consortium name="The Broad Institute Genomics Platform"/>
            <consortium name="The Broad Institute Genome Sequencing Center for Infectious Disease"/>
            <person name="Wu L."/>
            <person name="Ma J."/>
        </authorList>
    </citation>
    <scope>NUCLEOTIDE SEQUENCE [LARGE SCALE GENOMIC DNA]</scope>
    <source>
        <strain evidence="3 4">JCM 15896</strain>
    </source>
</reference>
<feature type="chain" id="PRO_5046101764" evidence="2">
    <location>
        <begin position="23"/>
        <end position="378"/>
    </location>
</feature>
<sequence length="378" mass="42591">MHKGYALLVVLYCCVFSAPSVAHQLSTAYLQLSSQTNHSNSFDGQLQLRLYDLERSVGLDTSGDGELRWHEVLERQSAIVSYIDQHLKIDSQATPCEIQPQYPLQFDSHFDQGFLVINFSAICVGDIKEQSLTVTYQGIFPQDPDHKLLLNIDGYSQHSAQNLSAVIDQQQQSKTFDPQQSYVWQTFSTYLYQGVVHILIGTDHILFLVVLLMSCVLYREGGTWYAQHRLVPVLKSAAWIVTAFTFAHSITLTATALNWISFNTRWVEVGIALSVLLTALNNLWPVLLRLGWITFAFGLLHGMGFASVLGELGLSSQHQIVSILAFNLGVELGQLLILLVALPLFYLCRNFHFYRWLILKMGSLVIGLIALNWAIQRL</sequence>
<keyword evidence="1" id="KW-0812">Transmembrane</keyword>
<dbReference type="RefSeq" id="WP_343856644.1">
    <property type="nucleotide sequence ID" value="NZ_BAAAFD010000002.1"/>
</dbReference>
<keyword evidence="2" id="KW-0732">Signal</keyword>
<proteinExistence type="predicted"/>
<keyword evidence="4" id="KW-1185">Reference proteome</keyword>
<feature type="transmembrane region" description="Helical" evidence="1">
    <location>
        <begin position="290"/>
        <end position="308"/>
    </location>
</feature>